<dbReference type="Proteomes" id="UP001152798">
    <property type="component" value="Chromosome 5"/>
</dbReference>
<proteinExistence type="predicted"/>
<name>A0A9P0MSI9_NEZVI</name>
<organism evidence="2 3">
    <name type="scientific">Nezara viridula</name>
    <name type="common">Southern green stink bug</name>
    <name type="synonym">Cimex viridulus</name>
    <dbReference type="NCBI Taxonomy" id="85310"/>
    <lineage>
        <taxon>Eukaryota</taxon>
        <taxon>Metazoa</taxon>
        <taxon>Ecdysozoa</taxon>
        <taxon>Arthropoda</taxon>
        <taxon>Hexapoda</taxon>
        <taxon>Insecta</taxon>
        <taxon>Pterygota</taxon>
        <taxon>Neoptera</taxon>
        <taxon>Paraneoptera</taxon>
        <taxon>Hemiptera</taxon>
        <taxon>Heteroptera</taxon>
        <taxon>Panheteroptera</taxon>
        <taxon>Pentatomomorpha</taxon>
        <taxon>Pentatomoidea</taxon>
        <taxon>Pentatomidae</taxon>
        <taxon>Pentatominae</taxon>
        <taxon>Nezara</taxon>
    </lineage>
</organism>
<keyword evidence="3" id="KW-1185">Reference proteome</keyword>
<feature type="region of interest" description="Disordered" evidence="1">
    <location>
        <begin position="86"/>
        <end position="106"/>
    </location>
</feature>
<evidence type="ECO:0000313" key="3">
    <source>
        <dbReference type="Proteomes" id="UP001152798"/>
    </source>
</evidence>
<protein>
    <submittedName>
        <fullName evidence="2">Uncharacterized protein</fullName>
    </submittedName>
</protein>
<dbReference type="AlphaFoldDB" id="A0A9P0MSI9"/>
<sequence>MALLLGEERRCQRHPTLATPFCLVPPITDSRTSIHRRWPIIPGSPSVFSLQPGVGMTERVTVDATCSGSRLSVTGSKRIWARYSRRDSSKGGNGFFEYRSTQKRFD</sequence>
<dbReference type="EMBL" id="OV725081">
    <property type="protein sequence ID" value="CAH1403419.1"/>
    <property type="molecule type" value="Genomic_DNA"/>
</dbReference>
<accession>A0A9P0MSI9</accession>
<reference evidence="2" key="1">
    <citation type="submission" date="2022-01" db="EMBL/GenBank/DDBJ databases">
        <authorList>
            <person name="King R."/>
        </authorList>
    </citation>
    <scope>NUCLEOTIDE SEQUENCE</scope>
</reference>
<gene>
    <name evidence="2" type="ORF">NEZAVI_LOCUS12030</name>
</gene>
<evidence type="ECO:0000313" key="2">
    <source>
        <dbReference type="EMBL" id="CAH1403419.1"/>
    </source>
</evidence>
<evidence type="ECO:0000256" key="1">
    <source>
        <dbReference type="SAM" id="MobiDB-lite"/>
    </source>
</evidence>